<organism evidence="1 2">
    <name type="scientific">Haloterrigena alkaliphila</name>
    <dbReference type="NCBI Taxonomy" id="2816475"/>
    <lineage>
        <taxon>Archaea</taxon>
        <taxon>Methanobacteriati</taxon>
        <taxon>Methanobacteriota</taxon>
        <taxon>Stenosarchaea group</taxon>
        <taxon>Halobacteria</taxon>
        <taxon>Halobacteriales</taxon>
        <taxon>Natrialbaceae</taxon>
        <taxon>Haloterrigena</taxon>
    </lineage>
</organism>
<dbReference type="EMBL" id="CP071462">
    <property type="protein sequence ID" value="QSW98320.1"/>
    <property type="molecule type" value="Genomic_DNA"/>
</dbReference>
<dbReference type="KEGG" id="hakz:J0X25_13050"/>
<protein>
    <recommendedName>
        <fullName evidence="3">SpoIIAA-like</fullName>
    </recommendedName>
</protein>
<name>A0A8A2VC71_9EURY</name>
<evidence type="ECO:0008006" key="3">
    <source>
        <dbReference type="Google" id="ProtNLM"/>
    </source>
</evidence>
<dbReference type="Proteomes" id="UP000663203">
    <property type="component" value="Chromosome"/>
</dbReference>
<proteinExistence type="predicted"/>
<accession>A0A8A2VC71</accession>
<dbReference type="RefSeq" id="WP_207287930.1">
    <property type="nucleotide sequence ID" value="NZ_CP071462.1"/>
</dbReference>
<gene>
    <name evidence="1" type="ORF">J0X25_13050</name>
</gene>
<dbReference type="GeneID" id="63188249"/>
<reference evidence="1 2" key="1">
    <citation type="submission" date="2021-03" db="EMBL/GenBank/DDBJ databases">
        <title>Haloterrigena longa sp. nov. and Haloterrigena limicola sp. nov., extremely halophilic archaea isolated from a salt lake.</title>
        <authorList>
            <person name="Henglin C."/>
        </authorList>
    </citation>
    <scope>NUCLEOTIDE SEQUENCE [LARGE SCALE GENOMIC DNA]</scope>
    <source>
        <strain evidence="1 2">KZCA68</strain>
    </source>
</reference>
<keyword evidence="2" id="KW-1185">Reference proteome</keyword>
<evidence type="ECO:0000313" key="1">
    <source>
        <dbReference type="EMBL" id="QSW98320.1"/>
    </source>
</evidence>
<sequence length="135" mass="15385">MSRTVLERSDDYTIERDDESGVAIFTYTQYVSGEQLREVLDEWAAVLEAADADRYVVNAEAFMAHPEEDKRWIADTWVPRLIDQGVGMGAGVHADSAVARLDMEEIERMVNEPDSGFTYRTFESESDALEWLAER</sequence>
<evidence type="ECO:0000313" key="2">
    <source>
        <dbReference type="Proteomes" id="UP000663203"/>
    </source>
</evidence>
<dbReference type="AlphaFoldDB" id="A0A8A2VC71"/>